<proteinExistence type="predicted"/>
<evidence type="ECO:0000313" key="2">
    <source>
        <dbReference type="EMBL" id="NMH92033.1"/>
    </source>
</evidence>
<dbReference type="Proteomes" id="UP000586918">
    <property type="component" value="Unassembled WGS sequence"/>
</dbReference>
<sequence>MSRFKGRPQLPIEDKVRVVLAAPVGELSLAEAARRRGGEAARHLTAGGGQVAGSVRRGRQGRVGERAAGCGWAGGKPVIDRIIRLRGGVGPSR</sequence>
<dbReference type="EMBL" id="JAAXKZ010000030">
    <property type="protein sequence ID" value="NMH92033.1"/>
    <property type="molecule type" value="Genomic_DNA"/>
</dbReference>
<comment type="caution">
    <text evidence="2">The sequence shown here is derived from an EMBL/GenBank/DDBJ whole genome shotgun (WGS) entry which is preliminary data.</text>
</comment>
<evidence type="ECO:0000313" key="3">
    <source>
        <dbReference type="Proteomes" id="UP000586918"/>
    </source>
</evidence>
<reference evidence="2 3" key="1">
    <citation type="submission" date="2020-04" db="EMBL/GenBank/DDBJ databases">
        <authorList>
            <person name="Klaysubun C."/>
            <person name="Duangmal K."/>
            <person name="Lipun K."/>
        </authorList>
    </citation>
    <scope>NUCLEOTIDE SEQUENCE [LARGE SCALE GENOMIC DNA]</scope>
    <source>
        <strain evidence="2 3">DSM 45300</strain>
    </source>
</reference>
<keyword evidence="3" id="KW-1185">Reference proteome</keyword>
<dbReference type="AlphaFoldDB" id="A0A848DHL3"/>
<feature type="region of interest" description="Disordered" evidence="1">
    <location>
        <begin position="40"/>
        <end position="60"/>
    </location>
</feature>
<dbReference type="RefSeq" id="WP_169412700.1">
    <property type="nucleotide sequence ID" value="NZ_JAAXKZ010000030.1"/>
</dbReference>
<name>A0A848DHL3_9PSEU</name>
<gene>
    <name evidence="2" type="ORF">HF519_10715</name>
</gene>
<organism evidence="2 3">
    <name type="scientific">Pseudonocardia bannensis</name>
    <dbReference type="NCBI Taxonomy" id="630973"/>
    <lineage>
        <taxon>Bacteria</taxon>
        <taxon>Bacillati</taxon>
        <taxon>Actinomycetota</taxon>
        <taxon>Actinomycetes</taxon>
        <taxon>Pseudonocardiales</taxon>
        <taxon>Pseudonocardiaceae</taxon>
        <taxon>Pseudonocardia</taxon>
    </lineage>
</organism>
<accession>A0A848DHL3</accession>
<evidence type="ECO:0000256" key="1">
    <source>
        <dbReference type="SAM" id="MobiDB-lite"/>
    </source>
</evidence>
<protein>
    <submittedName>
        <fullName evidence="2">Uncharacterized protein</fullName>
    </submittedName>
</protein>